<accession>A0A8J6PH14</accession>
<dbReference type="AlphaFoldDB" id="A0A8J6PH14"/>
<dbReference type="InterPro" id="IPR039422">
    <property type="entry name" value="MarR/SlyA-like"/>
</dbReference>
<dbReference type="InterPro" id="IPR000835">
    <property type="entry name" value="HTH_MarR-typ"/>
</dbReference>
<dbReference type="Proteomes" id="UP000632659">
    <property type="component" value="Unassembled WGS sequence"/>
</dbReference>
<feature type="domain" description="HTH marR-type" evidence="1">
    <location>
        <begin position="24"/>
        <end position="125"/>
    </location>
</feature>
<dbReference type="PANTHER" id="PTHR33164:SF43">
    <property type="entry name" value="HTH-TYPE TRANSCRIPTIONAL REPRESSOR YETL"/>
    <property type="match status" value="1"/>
</dbReference>
<gene>
    <name evidence="2" type="ORF">H8702_03195</name>
</gene>
<dbReference type="PANTHER" id="PTHR33164">
    <property type="entry name" value="TRANSCRIPTIONAL REGULATOR, MARR FAMILY"/>
    <property type="match status" value="1"/>
</dbReference>
<sequence>MNWVQEKIKDYYAVWLGIDRAYEEWASARHITSHTLFVLYGVWQNNGHSTQKQICEQWCMPKQTVHTILKSLQERDMLEIRPLPTDRRNKEIRFTSSGREFADQILGELFSLEETVMVQMGETQCEQMIKSGHLFLELFQKNMKKGN</sequence>
<dbReference type="Pfam" id="PF12802">
    <property type="entry name" value="MarR_2"/>
    <property type="match status" value="1"/>
</dbReference>
<dbReference type="GO" id="GO:0006950">
    <property type="term" value="P:response to stress"/>
    <property type="evidence" value="ECO:0007669"/>
    <property type="project" value="TreeGrafter"/>
</dbReference>
<organism evidence="2 3">
    <name type="scientific">Massiliimalia timonensis</name>
    <dbReference type="NCBI Taxonomy" id="1987501"/>
    <lineage>
        <taxon>Bacteria</taxon>
        <taxon>Bacillati</taxon>
        <taxon>Bacillota</taxon>
        <taxon>Clostridia</taxon>
        <taxon>Eubacteriales</taxon>
        <taxon>Oscillospiraceae</taxon>
        <taxon>Massiliimalia</taxon>
    </lineage>
</organism>
<proteinExistence type="predicted"/>
<dbReference type="GO" id="GO:0003700">
    <property type="term" value="F:DNA-binding transcription factor activity"/>
    <property type="evidence" value="ECO:0007669"/>
    <property type="project" value="InterPro"/>
</dbReference>
<protein>
    <submittedName>
        <fullName evidence="2">Winged helix-turn-helix transcriptional regulator</fullName>
    </submittedName>
</protein>
<dbReference type="SMART" id="SM00347">
    <property type="entry name" value="HTH_MARR"/>
    <property type="match status" value="1"/>
</dbReference>
<evidence type="ECO:0000313" key="2">
    <source>
        <dbReference type="EMBL" id="MBC8610130.1"/>
    </source>
</evidence>
<dbReference type="Gene3D" id="1.10.10.10">
    <property type="entry name" value="Winged helix-like DNA-binding domain superfamily/Winged helix DNA-binding domain"/>
    <property type="match status" value="1"/>
</dbReference>
<evidence type="ECO:0000313" key="3">
    <source>
        <dbReference type="Proteomes" id="UP000632659"/>
    </source>
</evidence>
<dbReference type="InterPro" id="IPR036390">
    <property type="entry name" value="WH_DNA-bd_sf"/>
</dbReference>
<dbReference type="EMBL" id="JACRTL010000001">
    <property type="protein sequence ID" value="MBC8610130.1"/>
    <property type="molecule type" value="Genomic_DNA"/>
</dbReference>
<comment type="caution">
    <text evidence="2">The sequence shown here is derived from an EMBL/GenBank/DDBJ whole genome shotgun (WGS) entry which is preliminary data.</text>
</comment>
<evidence type="ECO:0000259" key="1">
    <source>
        <dbReference type="SMART" id="SM00347"/>
    </source>
</evidence>
<reference evidence="2" key="1">
    <citation type="submission" date="2020-08" db="EMBL/GenBank/DDBJ databases">
        <title>Genome public.</title>
        <authorList>
            <person name="Liu C."/>
            <person name="Sun Q."/>
        </authorList>
    </citation>
    <scope>NUCLEOTIDE SEQUENCE</scope>
    <source>
        <strain evidence="2">NSJ-15</strain>
    </source>
</reference>
<dbReference type="SUPFAM" id="SSF46785">
    <property type="entry name" value="Winged helix' DNA-binding domain"/>
    <property type="match status" value="1"/>
</dbReference>
<dbReference type="InterPro" id="IPR036388">
    <property type="entry name" value="WH-like_DNA-bd_sf"/>
</dbReference>
<dbReference type="RefSeq" id="WP_187536232.1">
    <property type="nucleotide sequence ID" value="NZ_JACRTL010000001.1"/>
</dbReference>
<keyword evidence="3" id="KW-1185">Reference proteome</keyword>
<name>A0A8J6PH14_9FIRM</name>